<gene>
    <name evidence="1" type="ORF">N6H18_15020</name>
</gene>
<dbReference type="EMBL" id="CP106679">
    <property type="protein sequence ID" value="UXP31659.1"/>
    <property type="molecule type" value="Genomic_DNA"/>
</dbReference>
<keyword evidence="2" id="KW-1185">Reference proteome</keyword>
<organism evidence="1 2">
    <name type="scientific">Reichenbachiella agarivorans</name>
    <dbReference type="NCBI Taxonomy" id="2979464"/>
    <lineage>
        <taxon>Bacteria</taxon>
        <taxon>Pseudomonadati</taxon>
        <taxon>Bacteroidota</taxon>
        <taxon>Cytophagia</taxon>
        <taxon>Cytophagales</taxon>
        <taxon>Reichenbachiellaceae</taxon>
        <taxon>Reichenbachiella</taxon>
    </lineage>
</organism>
<evidence type="ECO:0000313" key="1">
    <source>
        <dbReference type="EMBL" id="UXP31659.1"/>
    </source>
</evidence>
<name>A0ABY6CMB8_9BACT</name>
<accession>A0ABY6CMB8</accession>
<protein>
    <recommendedName>
        <fullName evidence="3">Addiction module component</fullName>
    </recommendedName>
</protein>
<proteinExistence type="predicted"/>
<dbReference type="Proteomes" id="UP001065174">
    <property type="component" value="Chromosome"/>
</dbReference>
<reference evidence="1" key="1">
    <citation type="submission" date="2022-09" db="EMBL/GenBank/DDBJ databases">
        <title>Comparative genomics and taxonomic characterization of three novel marine species of genus Reichenbachiella exhibiting antioxidant and polysaccharide degradation activities.</title>
        <authorList>
            <person name="Muhammad N."/>
            <person name="Lee Y.-J."/>
            <person name="Ko J."/>
            <person name="Kim S.-G."/>
        </authorList>
    </citation>
    <scope>NUCLEOTIDE SEQUENCE</scope>
    <source>
        <strain evidence="1">BKB1-1</strain>
    </source>
</reference>
<dbReference type="RefSeq" id="WP_262309098.1">
    <property type="nucleotide sequence ID" value="NZ_CP106679.1"/>
</dbReference>
<evidence type="ECO:0008006" key="3">
    <source>
        <dbReference type="Google" id="ProtNLM"/>
    </source>
</evidence>
<sequence>MNVSIDREIQRNAIHNVVKWVGEIDRREDILPLGNQEEMLALLENAKGKTLNYEEKRVALEMLVNSVVN</sequence>
<evidence type="ECO:0000313" key="2">
    <source>
        <dbReference type="Proteomes" id="UP001065174"/>
    </source>
</evidence>